<keyword evidence="1" id="KW-0732">Signal</keyword>
<gene>
    <name evidence="2" type="ORF">SAMN06265371_10156</name>
</gene>
<dbReference type="RefSeq" id="WP_089379738.1">
    <property type="nucleotide sequence ID" value="NZ_FZNT01000001.1"/>
</dbReference>
<protein>
    <submittedName>
        <fullName evidence="2">Uncharacterized protein</fullName>
    </submittedName>
</protein>
<dbReference type="OrthoDB" id="1203282at2"/>
<evidence type="ECO:0000313" key="3">
    <source>
        <dbReference type="Proteomes" id="UP000198384"/>
    </source>
</evidence>
<feature type="signal peptide" evidence="1">
    <location>
        <begin position="1"/>
        <end position="21"/>
    </location>
</feature>
<evidence type="ECO:0000313" key="2">
    <source>
        <dbReference type="EMBL" id="SNR30606.1"/>
    </source>
</evidence>
<sequence>MKKITLFLTMLCIAFMYQVQGQTTHVDFDSNNPDINFSSWNGSSTFEKVLKSSADGSSDATFVGKFISGNDNGIGVGVDNATTVFPTSFNLAALATFKMKVWTDHEVDVTLHLENQPDWGNNMESTVSVTSNQLNQWVELTFDFSSNASNVFMNNIVIKVGGANTTTGSVIYFDDIIGPALYLPQVPLTAFNYDFTTATPFTTYNCDFNDDATNTVTNGINKSSEVGEISDVNRDW</sequence>
<evidence type="ECO:0000256" key="1">
    <source>
        <dbReference type="SAM" id="SignalP"/>
    </source>
</evidence>
<dbReference type="EMBL" id="FZNT01000001">
    <property type="protein sequence ID" value="SNR30606.1"/>
    <property type="molecule type" value="Genomic_DNA"/>
</dbReference>
<dbReference type="Gene3D" id="2.60.120.260">
    <property type="entry name" value="Galactose-binding domain-like"/>
    <property type="match status" value="1"/>
</dbReference>
<dbReference type="Proteomes" id="UP000198384">
    <property type="component" value="Unassembled WGS sequence"/>
</dbReference>
<keyword evidence="3" id="KW-1185">Reference proteome</keyword>
<reference evidence="2 3" key="1">
    <citation type="submission" date="2017-06" db="EMBL/GenBank/DDBJ databases">
        <authorList>
            <person name="Kim H.J."/>
            <person name="Triplett B.A."/>
        </authorList>
    </citation>
    <scope>NUCLEOTIDE SEQUENCE [LARGE SCALE GENOMIC DNA]</scope>
    <source>
        <strain evidence="2 3">DSM 29150</strain>
    </source>
</reference>
<organism evidence="2 3">
    <name type="scientific">Lutibacter agarilyticus</name>
    <dbReference type="NCBI Taxonomy" id="1109740"/>
    <lineage>
        <taxon>Bacteria</taxon>
        <taxon>Pseudomonadati</taxon>
        <taxon>Bacteroidota</taxon>
        <taxon>Flavobacteriia</taxon>
        <taxon>Flavobacteriales</taxon>
        <taxon>Flavobacteriaceae</taxon>
        <taxon>Lutibacter</taxon>
    </lineage>
</organism>
<name>A0A238V8P0_9FLAO</name>
<feature type="chain" id="PRO_5012172766" evidence="1">
    <location>
        <begin position="22"/>
        <end position="236"/>
    </location>
</feature>
<accession>A0A238V8P0</accession>
<dbReference type="AlphaFoldDB" id="A0A238V8P0"/>
<proteinExistence type="predicted"/>